<dbReference type="PIRSF" id="PIRSF000136">
    <property type="entry name" value="LGO_GLO"/>
    <property type="match status" value="1"/>
</dbReference>
<dbReference type="InterPro" id="IPR006094">
    <property type="entry name" value="Oxid_FAD_bind_N"/>
</dbReference>
<dbReference type="EMBL" id="SHKX01000016">
    <property type="protein sequence ID" value="RZU36891.1"/>
    <property type="molecule type" value="Genomic_DNA"/>
</dbReference>
<dbReference type="AlphaFoldDB" id="A0A4Q7YJT9"/>
<accession>A0A4Q7YJT9</accession>
<dbReference type="PANTHER" id="PTHR43762:SF1">
    <property type="entry name" value="D-ARABINONO-1,4-LACTONE OXIDASE"/>
    <property type="match status" value="1"/>
</dbReference>
<dbReference type="InterPro" id="IPR036318">
    <property type="entry name" value="FAD-bd_PCMH-like_sf"/>
</dbReference>
<dbReference type="Pfam" id="PF01565">
    <property type="entry name" value="FAD_binding_4"/>
    <property type="match status" value="1"/>
</dbReference>
<evidence type="ECO:0000313" key="5">
    <source>
        <dbReference type="Proteomes" id="UP000292423"/>
    </source>
</evidence>
<dbReference type="Pfam" id="PF04030">
    <property type="entry name" value="ALO"/>
    <property type="match status" value="1"/>
</dbReference>
<dbReference type="InterPro" id="IPR016166">
    <property type="entry name" value="FAD-bd_PCMH"/>
</dbReference>
<dbReference type="RefSeq" id="WP_130415469.1">
    <property type="nucleotide sequence ID" value="NZ_SHKX01000016.1"/>
</dbReference>
<feature type="domain" description="FAD-binding PCMH-type" evidence="3">
    <location>
        <begin position="50"/>
        <end position="217"/>
    </location>
</feature>
<dbReference type="GO" id="GO:0071949">
    <property type="term" value="F:FAD binding"/>
    <property type="evidence" value="ECO:0007669"/>
    <property type="project" value="InterPro"/>
</dbReference>
<evidence type="ECO:0000259" key="3">
    <source>
        <dbReference type="PROSITE" id="PS51387"/>
    </source>
</evidence>
<dbReference type="GO" id="GO:0003885">
    <property type="term" value="F:D-arabinono-1,4-lactone oxidase activity"/>
    <property type="evidence" value="ECO:0007669"/>
    <property type="project" value="InterPro"/>
</dbReference>
<dbReference type="PROSITE" id="PS51387">
    <property type="entry name" value="FAD_PCMH"/>
    <property type="match status" value="1"/>
</dbReference>
<dbReference type="PROSITE" id="PS51318">
    <property type="entry name" value="TAT"/>
    <property type="match status" value="1"/>
</dbReference>
<keyword evidence="1" id="KW-0274">FAD</keyword>
<dbReference type="NCBIfam" id="TIGR01679">
    <property type="entry name" value="bact_FAD_ox"/>
    <property type="match status" value="1"/>
</dbReference>
<dbReference type="InterPro" id="IPR016167">
    <property type="entry name" value="FAD-bd_PCMH_sub1"/>
</dbReference>
<protein>
    <submittedName>
        <fullName evidence="4">FAD-linked oxidoreductase</fullName>
    </submittedName>
</protein>
<dbReference type="SUPFAM" id="SSF56176">
    <property type="entry name" value="FAD-binding/transporter-associated domain-like"/>
    <property type="match status" value="1"/>
</dbReference>
<keyword evidence="5" id="KW-1185">Reference proteome</keyword>
<keyword evidence="2" id="KW-0560">Oxidoreductase</keyword>
<reference evidence="4 5" key="1">
    <citation type="submission" date="2019-02" db="EMBL/GenBank/DDBJ databases">
        <title>Genomic Encyclopedia of Type Strains, Phase IV (KMG-IV): sequencing the most valuable type-strain genomes for metagenomic binning, comparative biology and taxonomic classification.</title>
        <authorList>
            <person name="Goeker M."/>
        </authorList>
    </citation>
    <scope>NUCLEOTIDE SEQUENCE [LARGE SCALE GENOMIC DNA]</scope>
    <source>
        <strain evidence="4 5">DSM 105135</strain>
    </source>
</reference>
<evidence type="ECO:0000256" key="2">
    <source>
        <dbReference type="ARBA" id="ARBA00023002"/>
    </source>
</evidence>
<evidence type="ECO:0000256" key="1">
    <source>
        <dbReference type="ARBA" id="ARBA00022827"/>
    </source>
</evidence>
<gene>
    <name evidence="4" type="ORF">EV700_3104</name>
</gene>
<sequence>MINRREFIGIGAAASATVLLPGCTRTSYAPNYPLQDANGHLLWQNWSGTEHAYPVNRAAPATVDELRNLLVAAPAPIRPVGAGHSFTGVCTSEGTLLSLDNLSGLVSHDAKANTATVKAGTRLQQLGQLLADINQDMLNIPDINKQSLAGAISTGTHGTGIQLPAMHGRVESFRILTLAGEEKNCSPTENADLFHAALVGMGSFGIMTEYTLKNWPLQRTERRVDIVPLDELLRDWQSLYLNNRNAEFFYIPFTGIAARILHNQTTDEPTPRGPDKDMDTLMDLKKLRDYLSWSSSMRRRVAEMLAGKHGSERAVDYSWKLMASERSVRFKEMEFHLPLENQLAALKEVIATIESKCPDVFFPIEARVIQRDSNAWLSPFYERDSGSIAVHTYYEDNHQYMFDLIEPIFRKYGGRPHWGKLHSLGAADFEKLYPKWQDVAALRREMDPQGKLLNPFLKKVWGV</sequence>
<dbReference type="Gene3D" id="3.30.465.10">
    <property type="match status" value="1"/>
</dbReference>
<dbReference type="PANTHER" id="PTHR43762">
    <property type="entry name" value="L-GULONOLACTONE OXIDASE"/>
    <property type="match status" value="1"/>
</dbReference>
<dbReference type="Gene3D" id="1.10.45.10">
    <property type="entry name" value="Vanillyl-alcohol Oxidase, Chain A, domain 4"/>
    <property type="match status" value="1"/>
</dbReference>
<comment type="caution">
    <text evidence="4">The sequence shown here is derived from an EMBL/GenBank/DDBJ whole genome shotgun (WGS) entry which is preliminary data.</text>
</comment>
<organism evidence="4 5">
    <name type="scientific">Fluviicoccus keumensis</name>
    <dbReference type="NCBI Taxonomy" id="1435465"/>
    <lineage>
        <taxon>Bacteria</taxon>
        <taxon>Pseudomonadati</taxon>
        <taxon>Pseudomonadota</taxon>
        <taxon>Gammaproteobacteria</taxon>
        <taxon>Moraxellales</taxon>
        <taxon>Moraxellaceae</taxon>
        <taxon>Fluviicoccus</taxon>
    </lineage>
</organism>
<dbReference type="Proteomes" id="UP000292423">
    <property type="component" value="Unassembled WGS sequence"/>
</dbReference>
<dbReference type="OrthoDB" id="9800184at2"/>
<dbReference type="InterPro" id="IPR016171">
    <property type="entry name" value="Vanillyl_alc_oxidase_C-sub2"/>
</dbReference>
<name>A0A4Q7YJT9_9GAMM</name>
<dbReference type="InterPro" id="IPR010031">
    <property type="entry name" value="FAD_lactone_oxidase-like"/>
</dbReference>
<dbReference type="GO" id="GO:0016020">
    <property type="term" value="C:membrane"/>
    <property type="evidence" value="ECO:0007669"/>
    <property type="project" value="InterPro"/>
</dbReference>
<dbReference type="InterPro" id="IPR006311">
    <property type="entry name" value="TAT_signal"/>
</dbReference>
<proteinExistence type="predicted"/>
<dbReference type="InterPro" id="IPR007173">
    <property type="entry name" value="ALO_C"/>
</dbReference>
<dbReference type="Gene3D" id="3.30.70.2520">
    <property type="match status" value="1"/>
</dbReference>
<evidence type="ECO:0000313" key="4">
    <source>
        <dbReference type="EMBL" id="RZU36891.1"/>
    </source>
</evidence>
<keyword evidence="1" id="KW-0285">Flavoprotein</keyword>
<dbReference type="Gene3D" id="3.30.43.10">
    <property type="entry name" value="Uridine Diphospho-n-acetylenolpyruvylglucosamine Reductase, domain 2"/>
    <property type="match status" value="1"/>
</dbReference>
<dbReference type="InterPro" id="IPR016169">
    <property type="entry name" value="FAD-bd_PCMH_sub2"/>
</dbReference>